<evidence type="ECO:0000256" key="1">
    <source>
        <dbReference type="ARBA" id="ARBA00010982"/>
    </source>
</evidence>
<dbReference type="Proteomes" id="UP000784294">
    <property type="component" value="Unassembled WGS sequence"/>
</dbReference>
<evidence type="ECO:0000256" key="3">
    <source>
        <dbReference type="ARBA" id="ARBA00023315"/>
    </source>
</evidence>
<dbReference type="GO" id="GO:0006635">
    <property type="term" value="P:fatty acid beta-oxidation"/>
    <property type="evidence" value="ECO:0007669"/>
    <property type="project" value="TreeGrafter"/>
</dbReference>
<evidence type="ECO:0000259" key="4">
    <source>
        <dbReference type="Pfam" id="PF00108"/>
    </source>
</evidence>
<dbReference type="EMBL" id="CAAALY010024608">
    <property type="protein sequence ID" value="VEL15441.1"/>
    <property type="molecule type" value="Genomic_DNA"/>
</dbReference>
<proteinExistence type="inferred from homology"/>
<dbReference type="AlphaFoldDB" id="A0A448WMK3"/>
<dbReference type="GO" id="GO:0003985">
    <property type="term" value="F:acetyl-CoA C-acetyltransferase activity"/>
    <property type="evidence" value="ECO:0007669"/>
    <property type="project" value="TreeGrafter"/>
</dbReference>
<comment type="similarity">
    <text evidence="1">Belongs to the thiolase-like superfamily. Thiolase family.</text>
</comment>
<evidence type="ECO:0000313" key="6">
    <source>
        <dbReference type="Proteomes" id="UP000784294"/>
    </source>
</evidence>
<feature type="domain" description="Thiolase N-terminal" evidence="4">
    <location>
        <begin position="1"/>
        <end position="88"/>
    </location>
</feature>
<evidence type="ECO:0000256" key="2">
    <source>
        <dbReference type="ARBA" id="ARBA00022679"/>
    </source>
</evidence>
<organism evidence="5 6">
    <name type="scientific">Protopolystoma xenopodis</name>
    <dbReference type="NCBI Taxonomy" id="117903"/>
    <lineage>
        <taxon>Eukaryota</taxon>
        <taxon>Metazoa</taxon>
        <taxon>Spiralia</taxon>
        <taxon>Lophotrochozoa</taxon>
        <taxon>Platyhelminthes</taxon>
        <taxon>Monogenea</taxon>
        <taxon>Polyopisthocotylea</taxon>
        <taxon>Polystomatidea</taxon>
        <taxon>Polystomatidae</taxon>
        <taxon>Protopolystoma</taxon>
    </lineage>
</organism>
<name>A0A448WMK3_9PLAT</name>
<comment type="caution">
    <text evidence="5">The sequence shown here is derived from an EMBL/GenBank/DDBJ whole genome shotgun (WGS) entry which is preliminary data.</text>
</comment>
<accession>A0A448WMK3</accession>
<sequence>MESMSNGPFYLPRSDPTYGGTMLIDGIVNDGLIDAYSHFHMGICAEETAAKYKISREAQDAFAKASYERSQASAKAGFFDKEIVPVQVSLYPE</sequence>
<gene>
    <name evidence="5" type="ORF">PXEA_LOCUS8881</name>
</gene>
<dbReference type="Gene3D" id="3.40.47.10">
    <property type="match status" value="1"/>
</dbReference>
<dbReference type="InterPro" id="IPR016039">
    <property type="entry name" value="Thiolase-like"/>
</dbReference>
<dbReference type="PANTHER" id="PTHR18919:SF156">
    <property type="entry name" value="ACETYL-COA ACETYLTRANSFERASE, MITOCHONDRIAL"/>
    <property type="match status" value="1"/>
</dbReference>
<evidence type="ECO:0000313" key="5">
    <source>
        <dbReference type="EMBL" id="VEL15441.1"/>
    </source>
</evidence>
<keyword evidence="2" id="KW-0808">Transferase</keyword>
<dbReference type="PANTHER" id="PTHR18919">
    <property type="entry name" value="ACETYL-COA C-ACYLTRANSFERASE"/>
    <property type="match status" value="1"/>
</dbReference>
<protein>
    <recommendedName>
        <fullName evidence="4">Thiolase N-terminal domain-containing protein</fullName>
    </recommendedName>
</protein>
<dbReference type="Pfam" id="PF00108">
    <property type="entry name" value="Thiolase_N"/>
    <property type="match status" value="1"/>
</dbReference>
<dbReference type="OrthoDB" id="5404651at2759"/>
<dbReference type="InterPro" id="IPR020616">
    <property type="entry name" value="Thiolase_N"/>
</dbReference>
<reference evidence="5" key="1">
    <citation type="submission" date="2018-11" db="EMBL/GenBank/DDBJ databases">
        <authorList>
            <consortium name="Pathogen Informatics"/>
        </authorList>
    </citation>
    <scope>NUCLEOTIDE SEQUENCE</scope>
</reference>
<dbReference type="GO" id="GO:0005739">
    <property type="term" value="C:mitochondrion"/>
    <property type="evidence" value="ECO:0007669"/>
    <property type="project" value="TreeGrafter"/>
</dbReference>
<dbReference type="SUPFAM" id="SSF53901">
    <property type="entry name" value="Thiolase-like"/>
    <property type="match status" value="1"/>
</dbReference>
<keyword evidence="6" id="KW-1185">Reference proteome</keyword>
<keyword evidence="3" id="KW-0012">Acyltransferase</keyword>